<dbReference type="OrthoDB" id="10251508at2759"/>
<feature type="region of interest" description="Disordered" evidence="3">
    <location>
        <begin position="253"/>
        <end position="273"/>
    </location>
</feature>
<dbReference type="InParanoid" id="D8TZ78"/>
<feature type="compositionally biased region" description="Basic and acidic residues" evidence="3">
    <location>
        <begin position="30"/>
        <end position="41"/>
    </location>
</feature>
<evidence type="ECO:0000313" key="4">
    <source>
        <dbReference type="EMBL" id="EFJ47133.1"/>
    </source>
</evidence>
<comment type="similarity">
    <text evidence="1 2">Belongs to the CorA metal ion transporter (MIT) (TC 1.A.35.5) family.</text>
</comment>
<dbReference type="CDD" id="cd12823">
    <property type="entry name" value="Mrs2_Mfm1p-like"/>
    <property type="match status" value="1"/>
</dbReference>
<dbReference type="Pfam" id="PF22099">
    <property type="entry name" value="MRS2-like"/>
    <property type="match status" value="2"/>
</dbReference>
<dbReference type="AlphaFoldDB" id="D8TZ78"/>
<dbReference type="PANTHER" id="PTHR13890">
    <property type="entry name" value="RNA SPLICING PROTEIN MRS2, MITOCHONDRIAL"/>
    <property type="match status" value="1"/>
</dbReference>
<protein>
    <recommendedName>
        <fullName evidence="2">Magnesium transporter</fullName>
    </recommendedName>
</protein>
<dbReference type="Gene3D" id="1.20.58.340">
    <property type="entry name" value="Magnesium transport protein CorA, transmembrane region"/>
    <property type="match status" value="1"/>
</dbReference>
<feature type="region of interest" description="Disordered" evidence="3">
    <location>
        <begin position="1"/>
        <end position="61"/>
    </location>
</feature>
<sequence length="541" mass="58999">MSSGRRGRSGVRFAAEEEGDGAESVAIHLGDPDRVPNRPDSNDDVLLPMHTPVETDGEADAGDGLHLGGLKMLHRHMSNDEANSRPESDADGPLDVPMLIGTGPDMDPVTVQAANSGDEGRPEGALGAPPGGIAAVRGHHHRTLTGKPGKSGKSNKQSAVLRTWLRIEKNGERSLLQADKWRITHKLGIQTRDLRLLDPGMSTTYPSAILCRDKAIVVNLEHLKVVITTSFLLIINPEDAKVSRFITEVTSRLAPPGGGMPQSRSYQSLTDAERQKLAPGPSTLGLDLPFELRVLECCLDVMAGHLDFLTQELEAGAYPAVDALANKVSSPNLERVRRIKNNLVRLTTRVETIREVLEKFLDDDSDMHDLNLTAKELHEQEEQRELLLQQQANNADARSTVSTTGSCSSGSSSSASSDSSVEEAETAVVEMLLETYFMHVDNTYNKLQTLHEYIKDTEDLVNIKLDQHRNQLITIDLILTACTTVLAMMTVVGAWFGMNLNSGLQEAPGLFTDVAVWASVSGLALLVLFVIWLWSAKLIIY</sequence>
<dbReference type="EMBL" id="GL378346">
    <property type="protein sequence ID" value="EFJ47133.1"/>
    <property type="molecule type" value="Genomic_DNA"/>
</dbReference>
<dbReference type="eggNOG" id="KOG2662">
    <property type="taxonomic scope" value="Eukaryota"/>
</dbReference>
<accession>D8TZ78</accession>
<comment type="subcellular location">
    <subcellularLocation>
        <location evidence="2">Membrane</location>
        <topology evidence="2">Multi-pass membrane protein</topology>
    </subcellularLocation>
</comment>
<reference evidence="4 5" key="1">
    <citation type="journal article" date="2010" name="Science">
        <title>Genomic analysis of organismal complexity in the multicellular green alga Volvox carteri.</title>
        <authorList>
            <person name="Prochnik S.E."/>
            <person name="Umen J."/>
            <person name="Nedelcu A.M."/>
            <person name="Hallmann A."/>
            <person name="Miller S.M."/>
            <person name="Nishii I."/>
            <person name="Ferris P."/>
            <person name="Kuo A."/>
            <person name="Mitros T."/>
            <person name="Fritz-Laylin L.K."/>
            <person name="Hellsten U."/>
            <person name="Chapman J."/>
            <person name="Simakov O."/>
            <person name="Rensing S.A."/>
            <person name="Terry A."/>
            <person name="Pangilinan J."/>
            <person name="Kapitonov V."/>
            <person name="Jurka J."/>
            <person name="Salamov A."/>
            <person name="Shapiro H."/>
            <person name="Schmutz J."/>
            <person name="Grimwood J."/>
            <person name="Lindquist E."/>
            <person name="Lucas S."/>
            <person name="Grigoriev I.V."/>
            <person name="Schmitt R."/>
            <person name="Kirk D."/>
            <person name="Rokhsar D.S."/>
        </authorList>
    </citation>
    <scope>NUCLEOTIDE SEQUENCE [LARGE SCALE GENOMIC DNA]</scope>
    <source>
        <strain evidence="5">f. Nagariensis / Eve</strain>
    </source>
</reference>
<evidence type="ECO:0000256" key="2">
    <source>
        <dbReference type="RuleBase" id="RU366041"/>
    </source>
</evidence>
<dbReference type="GeneID" id="9615861"/>
<dbReference type="InterPro" id="IPR039204">
    <property type="entry name" value="MRS2-like"/>
</dbReference>
<keyword evidence="2" id="KW-0460">Magnesium</keyword>
<feature type="compositionally biased region" description="Low complexity" evidence="3">
    <location>
        <begin position="399"/>
        <end position="419"/>
    </location>
</feature>
<dbReference type="PANTHER" id="PTHR13890:SF31">
    <property type="entry name" value="MAGNESIUM TRANSPORTER MRS2-2-RELATED"/>
    <property type="match status" value="1"/>
</dbReference>
<dbReference type="GO" id="GO:0016020">
    <property type="term" value="C:membrane"/>
    <property type="evidence" value="ECO:0007669"/>
    <property type="project" value="UniProtKB-SubCell"/>
</dbReference>
<keyword evidence="2" id="KW-0472">Membrane</keyword>
<dbReference type="KEGG" id="vcn:VOLCADRAFT_105197"/>
<dbReference type="RefSeq" id="XP_002951682.1">
    <property type="nucleotide sequence ID" value="XM_002951636.1"/>
</dbReference>
<dbReference type="GO" id="GO:0015095">
    <property type="term" value="F:magnesium ion transmembrane transporter activity"/>
    <property type="evidence" value="ECO:0007669"/>
    <property type="project" value="TreeGrafter"/>
</dbReference>
<keyword evidence="2" id="KW-0812">Transmembrane</keyword>
<evidence type="ECO:0000256" key="3">
    <source>
        <dbReference type="SAM" id="MobiDB-lite"/>
    </source>
</evidence>
<keyword evidence="2" id="KW-0813">Transport</keyword>
<evidence type="ECO:0000256" key="1">
    <source>
        <dbReference type="ARBA" id="ARBA00007535"/>
    </source>
</evidence>
<dbReference type="FunCoup" id="D8TZ78">
    <property type="interactions" value="1118"/>
</dbReference>
<organism evidence="5">
    <name type="scientific">Volvox carteri f. nagariensis</name>
    <dbReference type="NCBI Taxonomy" id="3068"/>
    <lineage>
        <taxon>Eukaryota</taxon>
        <taxon>Viridiplantae</taxon>
        <taxon>Chlorophyta</taxon>
        <taxon>core chlorophytes</taxon>
        <taxon>Chlorophyceae</taxon>
        <taxon>CS clade</taxon>
        <taxon>Chlamydomonadales</taxon>
        <taxon>Volvocaceae</taxon>
        <taxon>Volvox</taxon>
    </lineage>
</organism>
<keyword evidence="5" id="KW-1185">Reference proteome</keyword>
<feature type="transmembrane region" description="Helical" evidence="2">
    <location>
        <begin position="472"/>
        <end position="496"/>
    </location>
</feature>
<proteinExistence type="inferred from homology"/>
<dbReference type="Proteomes" id="UP000001058">
    <property type="component" value="Unassembled WGS sequence"/>
</dbReference>
<dbReference type="Gene3D" id="2.40.128.330">
    <property type="match status" value="1"/>
</dbReference>
<feature type="region of interest" description="Disordered" evidence="3">
    <location>
        <begin position="391"/>
        <end position="421"/>
    </location>
</feature>
<keyword evidence="2" id="KW-1133">Transmembrane helix</keyword>
<comment type="function">
    <text evidence="2">Magnesium transporter that may mediate the influx of magnesium.</text>
</comment>
<gene>
    <name evidence="4" type="primary">mrs3</name>
    <name evidence="4" type="ORF">VOLCADRAFT_105197</name>
</gene>
<keyword evidence="2" id="KW-0406">Ion transport</keyword>
<name>D8TZ78_VOLCA</name>
<feature type="transmembrane region" description="Helical" evidence="2">
    <location>
        <begin position="516"/>
        <end position="535"/>
    </location>
</feature>
<evidence type="ECO:0000313" key="5">
    <source>
        <dbReference type="Proteomes" id="UP000001058"/>
    </source>
</evidence>